<protein>
    <submittedName>
        <fullName evidence="2">Redoxin family protein</fullName>
    </submittedName>
</protein>
<dbReference type="PROSITE" id="PS51352">
    <property type="entry name" value="THIOREDOXIN_2"/>
    <property type="match status" value="1"/>
</dbReference>
<dbReference type="Proteomes" id="UP001302806">
    <property type="component" value="Chromosome"/>
</dbReference>
<dbReference type="PANTHER" id="PTHR42852">
    <property type="entry name" value="THIOL:DISULFIDE INTERCHANGE PROTEIN DSBE"/>
    <property type="match status" value="1"/>
</dbReference>
<name>A0ABY9XP67_9FLAO</name>
<feature type="domain" description="Thioredoxin" evidence="1">
    <location>
        <begin position="33"/>
        <end position="186"/>
    </location>
</feature>
<dbReference type="InterPro" id="IPR036249">
    <property type="entry name" value="Thioredoxin-like_sf"/>
</dbReference>
<organism evidence="2 4">
    <name type="scientific">Thalassobellus suaedae</name>
    <dbReference type="NCBI Taxonomy" id="3074124"/>
    <lineage>
        <taxon>Bacteria</taxon>
        <taxon>Pseudomonadati</taxon>
        <taxon>Bacteroidota</taxon>
        <taxon>Flavobacteriia</taxon>
        <taxon>Flavobacteriales</taxon>
        <taxon>Flavobacteriaceae</taxon>
        <taxon>Thalassobellus</taxon>
    </lineage>
</organism>
<dbReference type="Proteomes" id="UP001303407">
    <property type="component" value="Chromosome"/>
</dbReference>
<dbReference type="EMBL" id="CP134536">
    <property type="protein sequence ID" value="WNH12874.1"/>
    <property type="molecule type" value="Genomic_DNA"/>
</dbReference>
<dbReference type="RefSeq" id="WP_415862855.1">
    <property type="nucleotide sequence ID" value="NZ_CP134536.1"/>
</dbReference>
<dbReference type="InterPro" id="IPR050553">
    <property type="entry name" value="Thioredoxin_ResA/DsbE_sf"/>
</dbReference>
<gene>
    <name evidence="3" type="ORF">RHP49_01155</name>
    <name evidence="2" type="ORF">RHP51_10165</name>
</gene>
<reference evidence="4 5" key="1">
    <citation type="submission" date="2023-09" db="EMBL/GenBank/DDBJ databases">
        <title>Thalassobella suaedae gen. nov., sp. nov., a marine bacterium of the family Flavobacteriaceae isolated from a halophyte Suaeda japonica.</title>
        <authorList>
            <person name="Lee S.Y."/>
            <person name="Hwang C.Y."/>
        </authorList>
    </citation>
    <scope>NUCLEOTIDE SEQUENCE [LARGE SCALE GENOMIC DNA]</scope>
    <source>
        <strain evidence="3 5">HL-DH10</strain>
        <strain evidence="2 4">HL-DH14</strain>
    </source>
</reference>
<dbReference type="PANTHER" id="PTHR42852:SF13">
    <property type="entry name" value="PROTEIN DIPZ"/>
    <property type="match status" value="1"/>
</dbReference>
<dbReference type="Gene3D" id="3.40.30.10">
    <property type="entry name" value="Glutaredoxin"/>
    <property type="match status" value="1"/>
</dbReference>
<dbReference type="CDD" id="cd02966">
    <property type="entry name" value="TlpA_like_family"/>
    <property type="match status" value="1"/>
</dbReference>
<dbReference type="InterPro" id="IPR013740">
    <property type="entry name" value="Redoxin"/>
</dbReference>
<dbReference type="EMBL" id="CP134537">
    <property type="protein sequence ID" value="WNH07583.1"/>
    <property type="molecule type" value="Genomic_DNA"/>
</dbReference>
<dbReference type="Pfam" id="PF08534">
    <property type="entry name" value="Redoxin"/>
    <property type="match status" value="1"/>
</dbReference>
<keyword evidence="5" id="KW-1185">Reference proteome</keyword>
<accession>A0ABY9XP67</accession>
<dbReference type="InterPro" id="IPR013766">
    <property type="entry name" value="Thioredoxin_domain"/>
</dbReference>
<dbReference type="SUPFAM" id="SSF52833">
    <property type="entry name" value="Thioredoxin-like"/>
    <property type="match status" value="1"/>
</dbReference>
<evidence type="ECO:0000313" key="2">
    <source>
        <dbReference type="EMBL" id="WNH07583.1"/>
    </source>
</evidence>
<evidence type="ECO:0000259" key="1">
    <source>
        <dbReference type="PROSITE" id="PS51352"/>
    </source>
</evidence>
<evidence type="ECO:0000313" key="5">
    <source>
        <dbReference type="Proteomes" id="UP001303407"/>
    </source>
</evidence>
<evidence type="ECO:0000313" key="4">
    <source>
        <dbReference type="Proteomes" id="UP001302806"/>
    </source>
</evidence>
<proteinExistence type="predicted"/>
<sequence>MKITKQKRNNIIFLIVIALFFIPQARQPIQVFLQKGFALISPSIETDKNQKKLVDYNWKLKDESGTVFNFEAHKGKVVLINFWATWCPPCIAEMPSMQKLYNDYKDKVDFVFITTDYYSEINPFLKKNNYTFKVVRPQEAYPEFFNIISIPRTFLIDKEGNIIIDKNGAANWNSDLVRDTIDHLLN</sequence>
<evidence type="ECO:0000313" key="3">
    <source>
        <dbReference type="EMBL" id="WNH12874.1"/>
    </source>
</evidence>